<dbReference type="GO" id="GO:0009398">
    <property type="term" value="P:FMN biosynthetic process"/>
    <property type="evidence" value="ECO:0007669"/>
    <property type="project" value="UniProtKB-UniRule"/>
</dbReference>
<keyword evidence="12" id="KW-0511">Multifunctional enzyme</keyword>
<evidence type="ECO:0000256" key="7">
    <source>
        <dbReference type="ARBA" id="ARBA00022695"/>
    </source>
</evidence>
<dbReference type="AlphaFoldDB" id="A0A5K7YEJ1"/>
<comment type="similarity">
    <text evidence="15">Belongs to the ribF family.</text>
</comment>
<evidence type="ECO:0000256" key="6">
    <source>
        <dbReference type="ARBA" id="ARBA00022679"/>
    </source>
</evidence>
<dbReference type="EC" id="2.7.1.26" evidence="15"/>
<dbReference type="KEGG" id="dalk:DSCA_13660"/>
<evidence type="ECO:0000313" key="17">
    <source>
        <dbReference type="EMBL" id="BBO67436.1"/>
    </source>
</evidence>
<dbReference type="SUPFAM" id="SSF82114">
    <property type="entry name" value="Riboflavin kinase-like"/>
    <property type="match status" value="1"/>
</dbReference>
<evidence type="ECO:0000256" key="3">
    <source>
        <dbReference type="ARBA" id="ARBA00005201"/>
    </source>
</evidence>
<dbReference type="CDD" id="cd02064">
    <property type="entry name" value="FAD_synthetase_N"/>
    <property type="match status" value="1"/>
</dbReference>
<dbReference type="Pfam" id="PF01687">
    <property type="entry name" value="Flavokinase"/>
    <property type="match status" value="1"/>
</dbReference>
<keyword evidence="4 15" id="KW-0285">Flavoprotein</keyword>
<comment type="function">
    <text evidence="1">Catalyzes the phosphorylation of riboflavin to FMN followed by the adenylation of FMN to FAD.</text>
</comment>
<keyword evidence="7 15" id="KW-0548">Nucleotidyltransferase</keyword>
<keyword evidence="11 15" id="KW-0067">ATP-binding</keyword>
<dbReference type="NCBIfam" id="NF004162">
    <property type="entry name" value="PRK05627.1-5"/>
    <property type="match status" value="1"/>
</dbReference>
<dbReference type="InterPro" id="IPR002606">
    <property type="entry name" value="Riboflavin_kinase_bac"/>
</dbReference>
<dbReference type="Proteomes" id="UP000427906">
    <property type="component" value="Chromosome"/>
</dbReference>
<keyword evidence="6 15" id="KW-0808">Transferase</keyword>
<dbReference type="OrthoDB" id="9803667at2"/>
<evidence type="ECO:0000256" key="11">
    <source>
        <dbReference type="ARBA" id="ARBA00022840"/>
    </source>
</evidence>
<dbReference type="GO" id="GO:0008531">
    <property type="term" value="F:riboflavin kinase activity"/>
    <property type="evidence" value="ECO:0007669"/>
    <property type="project" value="UniProtKB-UniRule"/>
</dbReference>
<evidence type="ECO:0000256" key="9">
    <source>
        <dbReference type="ARBA" id="ARBA00022777"/>
    </source>
</evidence>
<keyword evidence="18" id="KW-1185">Reference proteome</keyword>
<evidence type="ECO:0000259" key="16">
    <source>
        <dbReference type="SMART" id="SM00904"/>
    </source>
</evidence>
<name>A0A5K7YEJ1_9BACT</name>
<dbReference type="Pfam" id="PF06574">
    <property type="entry name" value="FAD_syn"/>
    <property type="match status" value="1"/>
</dbReference>
<dbReference type="NCBIfam" id="TIGR00125">
    <property type="entry name" value="cyt_tran_rel"/>
    <property type="match status" value="1"/>
</dbReference>
<evidence type="ECO:0000256" key="1">
    <source>
        <dbReference type="ARBA" id="ARBA00002121"/>
    </source>
</evidence>
<keyword evidence="8 15" id="KW-0547">Nucleotide-binding</keyword>
<dbReference type="PANTHER" id="PTHR22749:SF6">
    <property type="entry name" value="RIBOFLAVIN KINASE"/>
    <property type="match status" value="1"/>
</dbReference>
<evidence type="ECO:0000256" key="4">
    <source>
        <dbReference type="ARBA" id="ARBA00022630"/>
    </source>
</evidence>
<dbReference type="InterPro" id="IPR023468">
    <property type="entry name" value="Riboflavin_kinase"/>
</dbReference>
<comment type="pathway">
    <text evidence="3 15">Cofactor biosynthesis; FMN biosynthesis; FMN from riboflavin (ATP route): step 1/1.</text>
</comment>
<comment type="catalytic activity">
    <reaction evidence="13 15">
        <text>riboflavin + ATP = FMN + ADP + H(+)</text>
        <dbReference type="Rhea" id="RHEA:14357"/>
        <dbReference type="ChEBI" id="CHEBI:15378"/>
        <dbReference type="ChEBI" id="CHEBI:30616"/>
        <dbReference type="ChEBI" id="CHEBI:57986"/>
        <dbReference type="ChEBI" id="CHEBI:58210"/>
        <dbReference type="ChEBI" id="CHEBI:456216"/>
        <dbReference type="EC" id="2.7.1.26"/>
    </reaction>
</comment>
<dbReference type="EC" id="2.7.7.2" evidence="15"/>
<dbReference type="UniPathway" id="UPA00276">
    <property type="reaction ID" value="UER00406"/>
</dbReference>
<keyword evidence="9 15" id="KW-0418">Kinase</keyword>
<protein>
    <recommendedName>
        <fullName evidence="15">Riboflavin biosynthesis protein</fullName>
    </recommendedName>
    <domain>
        <recommendedName>
            <fullName evidence="15">Riboflavin kinase</fullName>
            <ecNumber evidence="15">2.7.1.26</ecNumber>
        </recommendedName>
        <alternativeName>
            <fullName evidence="15">Flavokinase</fullName>
        </alternativeName>
    </domain>
    <domain>
        <recommendedName>
            <fullName evidence="15">FMN adenylyltransferase</fullName>
            <ecNumber evidence="15">2.7.7.2</ecNumber>
        </recommendedName>
        <alternativeName>
            <fullName evidence="15">FAD pyrophosphorylase</fullName>
        </alternativeName>
        <alternativeName>
            <fullName evidence="15">FAD synthase</fullName>
        </alternativeName>
    </domain>
</protein>
<dbReference type="RefSeq" id="WP_155315697.1">
    <property type="nucleotide sequence ID" value="NZ_AP021874.1"/>
</dbReference>
<sequence>MKIIQDIETIKEPFKSAVITIGNFDGVHLGHQALFHEVIEMADSMDGTAIAMTFEPHPIRVITQNGHPPLITLVEQKTELIGKAGLDVLICVPFTMAFAALSARTFVEDILVKRIGMKAIIVGQDYTFGHKREGNVALLQQYADELGFKVVVADWIQPPKGNNNRISSTAIRKLVMDGRMKKAGKMLGRNYQIRGTVAHGRDRGGKLLGIPTANINLHDELCPKVGVYAVIVHYNGKRYQGVANIGYSPTFDDHIFTVEAHILDFKEDIYGQKIMVNFVERLRDEKKFSGIHELIEQIDLDIADARKILAPHFAS</sequence>
<dbReference type="SMART" id="SM00904">
    <property type="entry name" value="Flavokinase"/>
    <property type="match status" value="1"/>
</dbReference>
<feature type="domain" description="Riboflavin kinase" evidence="16">
    <location>
        <begin position="186"/>
        <end position="310"/>
    </location>
</feature>
<dbReference type="GO" id="GO:0009231">
    <property type="term" value="P:riboflavin biosynthetic process"/>
    <property type="evidence" value="ECO:0007669"/>
    <property type="project" value="InterPro"/>
</dbReference>
<evidence type="ECO:0000256" key="2">
    <source>
        <dbReference type="ARBA" id="ARBA00004726"/>
    </source>
</evidence>
<dbReference type="GO" id="GO:0003919">
    <property type="term" value="F:FMN adenylyltransferase activity"/>
    <property type="evidence" value="ECO:0007669"/>
    <property type="project" value="UniProtKB-UniRule"/>
</dbReference>
<keyword evidence="10 15" id="KW-0274">FAD</keyword>
<dbReference type="GO" id="GO:0005524">
    <property type="term" value="F:ATP binding"/>
    <property type="evidence" value="ECO:0007669"/>
    <property type="project" value="UniProtKB-UniRule"/>
</dbReference>
<dbReference type="FunFam" id="2.40.30.30:FF:000003">
    <property type="entry name" value="Riboflavin biosynthesis protein"/>
    <property type="match status" value="1"/>
</dbReference>
<evidence type="ECO:0000256" key="13">
    <source>
        <dbReference type="ARBA" id="ARBA00047880"/>
    </source>
</evidence>
<dbReference type="InterPro" id="IPR023465">
    <property type="entry name" value="Riboflavin_kinase_dom_sf"/>
</dbReference>
<proteinExistence type="inferred from homology"/>
<organism evidence="17 18">
    <name type="scientific">Desulfosarcina alkanivorans</name>
    <dbReference type="NCBI Taxonomy" id="571177"/>
    <lineage>
        <taxon>Bacteria</taxon>
        <taxon>Pseudomonadati</taxon>
        <taxon>Thermodesulfobacteriota</taxon>
        <taxon>Desulfobacteria</taxon>
        <taxon>Desulfobacterales</taxon>
        <taxon>Desulfosarcinaceae</taxon>
        <taxon>Desulfosarcina</taxon>
    </lineage>
</organism>
<gene>
    <name evidence="17" type="primary">ribF</name>
    <name evidence="17" type="ORF">DSCA_13660</name>
</gene>
<dbReference type="SUPFAM" id="SSF52374">
    <property type="entry name" value="Nucleotidylyl transferase"/>
    <property type="match status" value="1"/>
</dbReference>
<dbReference type="InterPro" id="IPR015865">
    <property type="entry name" value="Riboflavin_kinase_bac/euk"/>
</dbReference>
<evidence type="ECO:0000313" key="18">
    <source>
        <dbReference type="Proteomes" id="UP000427906"/>
    </source>
</evidence>
<dbReference type="PIRSF" id="PIRSF004491">
    <property type="entry name" value="FAD_Synth"/>
    <property type="match status" value="1"/>
</dbReference>
<dbReference type="NCBIfam" id="TIGR00083">
    <property type="entry name" value="ribF"/>
    <property type="match status" value="1"/>
</dbReference>
<dbReference type="PANTHER" id="PTHR22749">
    <property type="entry name" value="RIBOFLAVIN KINASE/FMN ADENYLYLTRANSFERASE"/>
    <property type="match status" value="1"/>
</dbReference>
<reference evidence="17 18" key="1">
    <citation type="submission" date="2019-11" db="EMBL/GenBank/DDBJ databases">
        <title>Comparative genomics of hydrocarbon-degrading Desulfosarcina strains.</title>
        <authorList>
            <person name="Watanabe M."/>
            <person name="Kojima H."/>
            <person name="Fukui M."/>
        </authorList>
    </citation>
    <scope>NUCLEOTIDE SEQUENCE [LARGE SCALE GENOMIC DNA]</scope>
    <source>
        <strain evidence="17 18">PL12</strain>
    </source>
</reference>
<dbReference type="GO" id="GO:0006747">
    <property type="term" value="P:FAD biosynthetic process"/>
    <property type="evidence" value="ECO:0007669"/>
    <property type="project" value="UniProtKB-UniRule"/>
</dbReference>
<evidence type="ECO:0000256" key="10">
    <source>
        <dbReference type="ARBA" id="ARBA00022827"/>
    </source>
</evidence>
<dbReference type="InterPro" id="IPR004821">
    <property type="entry name" value="Cyt_trans-like"/>
</dbReference>
<evidence type="ECO:0000256" key="14">
    <source>
        <dbReference type="ARBA" id="ARBA00049494"/>
    </source>
</evidence>
<evidence type="ECO:0000256" key="15">
    <source>
        <dbReference type="PIRNR" id="PIRNR004491"/>
    </source>
</evidence>
<comment type="catalytic activity">
    <reaction evidence="14 15">
        <text>FMN + ATP + H(+) = FAD + diphosphate</text>
        <dbReference type="Rhea" id="RHEA:17237"/>
        <dbReference type="ChEBI" id="CHEBI:15378"/>
        <dbReference type="ChEBI" id="CHEBI:30616"/>
        <dbReference type="ChEBI" id="CHEBI:33019"/>
        <dbReference type="ChEBI" id="CHEBI:57692"/>
        <dbReference type="ChEBI" id="CHEBI:58210"/>
        <dbReference type="EC" id="2.7.7.2"/>
    </reaction>
</comment>
<dbReference type="Gene3D" id="3.40.50.620">
    <property type="entry name" value="HUPs"/>
    <property type="match status" value="1"/>
</dbReference>
<evidence type="ECO:0000256" key="5">
    <source>
        <dbReference type="ARBA" id="ARBA00022643"/>
    </source>
</evidence>
<dbReference type="NCBIfam" id="NF004160">
    <property type="entry name" value="PRK05627.1-3"/>
    <property type="match status" value="1"/>
</dbReference>
<dbReference type="FunFam" id="3.40.50.620:FF:000021">
    <property type="entry name" value="Riboflavin biosynthesis protein"/>
    <property type="match status" value="1"/>
</dbReference>
<dbReference type="InterPro" id="IPR015864">
    <property type="entry name" value="FAD_synthase"/>
</dbReference>
<keyword evidence="5 15" id="KW-0288">FMN</keyword>
<evidence type="ECO:0000256" key="8">
    <source>
        <dbReference type="ARBA" id="ARBA00022741"/>
    </source>
</evidence>
<dbReference type="Gene3D" id="2.40.30.30">
    <property type="entry name" value="Riboflavin kinase-like"/>
    <property type="match status" value="1"/>
</dbReference>
<evidence type="ECO:0000256" key="12">
    <source>
        <dbReference type="ARBA" id="ARBA00023268"/>
    </source>
</evidence>
<comment type="pathway">
    <text evidence="2 15">Cofactor biosynthesis; FAD biosynthesis; FAD from FMN: step 1/1.</text>
</comment>
<dbReference type="UniPathway" id="UPA00277">
    <property type="reaction ID" value="UER00407"/>
</dbReference>
<dbReference type="InterPro" id="IPR014729">
    <property type="entry name" value="Rossmann-like_a/b/a_fold"/>
</dbReference>
<dbReference type="EMBL" id="AP021874">
    <property type="protein sequence ID" value="BBO67436.1"/>
    <property type="molecule type" value="Genomic_DNA"/>
</dbReference>
<accession>A0A5K7YEJ1</accession>